<evidence type="ECO:0000256" key="1">
    <source>
        <dbReference type="SAM" id="MobiDB-lite"/>
    </source>
</evidence>
<name>A0ABN2IJC4_9ACTN</name>
<evidence type="ECO:0000313" key="2">
    <source>
        <dbReference type="EMBL" id="GAA1706127.1"/>
    </source>
</evidence>
<reference evidence="2 3" key="1">
    <citation type="journal article" date="2019" name="Int. J. Syst. Evol. Microbiol.">
        <title>The Global Catalogue of Microorganisms (GCM) 10K type strain sequencing project: providing services to taxonomists for standard genome sequencing and annotation.</title>
        <authorList>
            <consortium name="The Broad Institute Genomics Platform"/>
            <consortium name="The Broad Institute Genome Sequencing Center for Infectious Disease"/>
            <person name="Wu L."/>
            <person name="Ma J."/>
        </authorList>
    </citation>
    <scope>NUCLEOTIDE SEQUENCE [LARGE SCALE GENOMIC DNA]</scope>
    <source>
        <strain evidence="2 3">JCM 14307</strain>
    </source>
</reference>
<gene>
    <name evidence="2" type="ORF">GCM10009745_62510</name>
</gene>
<comment type="caution">
    <text evidence="2">The sequence shown here is derived from an EMBL/GenBank/DDBJ whole genome shotgun (WGS) entry which is preliminary data.</text>
</comment>
<dbReference type="EMBL" id="BAAANF010000020">
    <property type="protein sequence ID" value="GAA1706127.1"/>
    <property type="molecule type" value="Genomic_DNA"/>
</dbReference>
<sequence>MKLIGDDLSVAAARRIALGAQGFAGGRPIGRFDVRRMRSAIGDAGVLQVDAVNVLTRAHYLPLFSRLGNYSRDRLDQLSWGPQAELFEFFWAHKAALLPVEYYPLLRHRMRAARQQDWSADPAPEITAPWSVVVGMRRLQAERPGFVEKVLATITERGPLTAGEISPDEVRRKRSDPDPDPSTGSMWNWQDAKIAVEYLYCAGLVSIAGRRNFERLYDLTERVLPAAVLAAPEPDDPQRELIKIAARGIGIGTAADLCGSRGHYKLPTATARRTVAELVESGELVPVQVEGITKQSYRWHESVDRPVNARALLSPFDPLLWNRDRTHQYFDFFYRISIYTPAADRIHGYYVLPFLLGDNLVARVDLKADRSTSTLVVPTITPEPNAPDFTDPLREELELMATWLGLENVTVRNEPC</sequence>
<dbReference type="Proteomes" id="UP001500280">
    <property type="component" value="Unassembled WGS sequence"/>
</dbReference>
<dbReference type="PANTHER" id="PTHR30528:SF0">
    <property type="entry name" value="CYTOPLASMIC PROTEIN"/>
    <property type="match status" value="1"/>
</dbReference>
<feature type="region of interest" description="Disordered" evidence="1">
    <location>
        <begin position="161"/>
        <end position="186"/>
    </location>
</feature>
<dbReference type="Pfam" id="PF06224">
    <property type="entry name" value="AlkZ-like"/>
    <property type="match status" value="1"/>
</dbReference>
<proteinExistence type="predicted"/>
<dbReference type="PANTHER" id="PTHR30528">
    <property type="entry name" value="CYTOPLASMIC PROTEIN"/>
    <property type="match status" value="1"/>
</dbReference>
<organism evidence="2 3">
    <name type="scientific">Kribbella yunnanensis</name>
    <dbReference type="NCBI Taxonomy" id="190194"/>
    <lineage>
        <taxon>Bacteria</taxon>
        <taxon>Bacillati</taxon>
        <taxon>Actinomycetota</taxon>
        <taxon>Actinomycetes</taxon>
        <taxon>Propionibacteriales</taxon>
        <taxon>Kribbellaceae</taxon>
        <taxon>Kribbella</taxon>
    </lineage>
</organism>
<protein>
    <submittedName>
        <fullName evidence="2">Winged helix-turn-helix domain-containing protein</fullName>
    </submittedName>
</protein>
<evidence type="ECO:0000313" key="3">
    <source>
        <dbReference type="Proteomes" id="UP001500280"/>
    </source>
</evidence>
<dbReference type="InterPro" id="IPR009351">
    <property type="entry name" value="AlkZ-like"/>
</dbReference>
<dbReference type="RefSeq" id="WP_344159808.1">
    <property type="nucleotide sequence ID" value="NZ_BAAANF010000020.1"/>
</dbReference>
<keyword evidence="3" id="KW-1185">Reference proteome</keyword>
<accession>A0ABN2IJC4</accession>
<feature type="compositionally biased region" description="Basic and acidic residues" evidence="1">
    <location>
        <begin position="168"/>
        <end position="177"/>
    </location>
</feature>